<proteinExistence type="predicted"/>
<feature type="domain" description="CYTH" evidence="1">
    <location>
        <begin position="1"/>
        <end position="182"/>
    </location>
</feature>
<dbReference type="InterPro" id="IPR008173">
    <property type="entry name" value="Adenylyl_cyclase_CyaB"/>
</dbReference>
<dbReference type="OrthoDB" id="3474751at2"/>
<dbReference type="Pfam" id="PF01928">
    <property type="entry name" value="CYTH"/>
    <property type="match status" value="1"/>
</dbReference>
<dbReference type="PANTHER" id="PTHR21028:SF2">
    <property type="entry name" value="CYTH DOMAIN-CONTAINING PROTEIN"/>
    <property type="match status" value="1"/>
</dbReference>
<protein>
    <submittedName>
        <fullName evidence="2">Class IV adenylate cyclase</fullName>
    </submittedName>
</protein>
<dbReference type="InterPro" id="IPR033469">
    <property type="entry name" value="CYTH-like_dom_sf"/>
</dbReference>
<dbReference type="PROSITE" id="PS51707">
    <property type="entry name" value="CYTH"/>
    <property type="match status" value="1"/>
</dbReference>
<dbReference type="InterPro" id="IPR023577">
    <property type="entry name" value="CYTH_domain"/>
</dbReference>
<evidence type="ECO:0000313" key="3">
    <source>
        <dbReference type="Proteomes" id="UP000308349"/>
    </source>
</evidence>
<comment type="caution">
    <text evidence="2">The sequence shown here is derived from an EMBL/GenBank/DDBJ whole genome shotgun (WGS) entry which is preliminary data.</text>
</comment>
<name>A0A5R8PJ91_9NOCA</name>
<dbReference type="SUPFAM" id="SSF55154">
    <property type="entry name" value="CYTH-like phosphatases"/>
    <property type="match status" value="1"/>
</dbReference>
<dbReference type="CDD" id="cd07890">
    <property type="entry name" value="CYTH-like_AC_IV-like"/>
    <property type="match status" value="1"/>
</dbReference>
<dbReference type="PANTHER" id="PTHR21028">
    <property type="entry name" value="SI:CH211-156B7.4"/>
    <property type="match status" value="1"/>
</dbReference>
<accession>A0A5R8PJ91</accession>
<dbReference type="AlphaFoldDB" id="A0A5R8PJ91"/>
<dbReference type="NCBIfam" id="TIGR00318">
    <property type="entry name" value="cyaB"/>
    <property type="match status" value="1"/>
</dbReference>
<organism evidence="2 3">
    <name type="scientific">Nocardia cyriacigeorgica</name>
    <dbReference type="NCBI Taxonomy" id="135487"/>
    <lineage>
        <taxon>Bacteria</taxon>
        <taxon>Bacillati</taxon>
        <taxon>Actinomycetota</taxon>
        <taxon>Actinomycetes</taxon>
        <taxon>Mycobacteriales</taxon>
        <taxon>Nocardiaceae</taxon>
        <taxon>Nocardia</taxon>
    </lineage>
</organism>
<dbReference type="EMBL" id="VBUU01000003">
    <property type="protein sequence ID" value="TLG15667.1"/>
    <property type="molecule type" value="Genomic_DNA"/>
</dbReference>
<dbReference type="RefSeq" id="WP_138455318.1">
    <property type="nucleotide sequence ID" value="NZ_VBUU01000003.1"/>
</dbReference>
<reference evidence="2 3" key="1">
    <citation type="submission" date="2019-05" db="EMBL/GenBank/DDBJ databases">
        <title>Genomes sequences of two Nocardia cyriacigeorgica environmental isolates, type strains Nocardia asteroides ATCC 19247 and Nocardia cyriacigeorgica DSM 44484.</title>
        <authorList>
            <person name="Vautrin F."/>
            <person name="Bergeron E."/>
            <person name="Dubost A."/>
            <person name="Abrouk D."/>
            <person name="Rodriguez Nava V."/>
            <person name="Pujic P."/>
        </authorList>
    </citation>
    <scope>NUCLEOTIDE SEQUENCE [LARGE SCALE GENOMIC DNA]</scope>
    <source>
        <strain evidence="2 3">EML 1456</strain>
    </source>
</reference>
<dbReference type="Proteomes" id="UP000308349">
    <property type="component" value="Unassembled WGS sequence"/>
</dbReference>
<evidence type="ECO:0000259" key="1">
    <source>
        <dbReference type="PROSITE" id="PS51707"/>
    </source>
</evidence>
<sequence length="188" mass="21068">MIEAEYKARLVNPADVRVHLLGRADAEHVEYRDTYFDDPERSLSRSGRECRLRTIIGPDGARHLLTFKDPAVDATTGSKPEFETVIGDRAAMERIIERLGLEPVISFSKDCENFRFVAGGRQILATLVSVPELDGHFLELETMVSKDAELPEALRHLESLLAELGVSAEELTTELYTDAVARRRDSAR</sequence>
<dbReference type="Gene3D" id="2.40.320.10">
    <property type="entry name" value="Hypothetical Protein Pfu-838710-001"/>
    <property type="match status" value="1"/>
</dbReference>
<evidence type="ECO:0000313" key="2">
    <source>
        <dbReference type="EMBL" id="TLG15667.1"/>
    </source>
</evidence>
<gene>
    <name evidence="2" type="primary">cyaB</name>
    <name evidence="2" type="ORF">FEK35_05855</name>
</gene>
<dbReference type="SMART" id="SM01118">
    <property type="entry name" value="CYTH"/>
    <property type="match status" value="1"/>
</dbReference>